<dbReference type="PROSITE" id="PS51257">
    <property type="entry name" value="PROKAR_LIPOPROTEIN"/>
    <property type="match status" value="1"/>
</dbReference>
<sequence length="172" mass="19548">MRAIPPASTSGTGCGCTSWCVDLDLNHFSPLNSTYIFKLMKKGTRPEDCMSWRSSPIVSSLSLWKSLSVSAFSRIYLSMYVGIFSHSFPSSQQNHCSVTGSINMLKQEKEEEQEANWCTQFILLPSTEACAPRRHLMATSRKQPREDMLLVFTRPNQTRLHHPGPQHKLRTR</sequence>
<dbReference type="EMBL" id="HBUE01022911">
    <property type="protein sequence ID" value="CAG6453451.1"/>
    <property type="molecule type" value="Transcribed_RNA"/>
</dbReference>
<proteinExistence type="predicted"/>
<reference evidence="1" key="1">
    <citation type="submission" date="2021-05" db="EMBL/GenBank/DDBJ databases">
        <authorList>
            <person name="Alioto T."/>
            <person name="Alioto T."/>
            <person name="Gomez Garrido J."/>
        </authorList>
    </citation>
    <scope>NUCLEOTIDE SEQUENCE</scope>
</reference>
<dbReference type="AlphaFoldDB" id="A0A8D8AAG2"/>
<accession>A0A8D8AAG2</accession>
<protein>
    <submittedName>
        <fullName evidence="1">(northern house mosquito) hypothetical protein</fullName>
    </submittedName>
</protein>
<name>A0A8D8AAG2_CULPI</name>
<evidence type="ECO:0000313" key="1">
    <source>
        <dbReference type="EMBL" id="CAG6453451.1"/>
    </source>
</evidence>
<organism evidence="1">
    <name type="scientific">Culex pipiens</name>
    <name type="common">House mosquito</name>
    <dbReference type="NCBI Taxonomy" id="7175"/>
    <lineage>
        <taxon>Eukaryota</taxon>
        <taxon>Metazoa</taxon>
        <taxon>Ecdysozoa</taxon>
        <taxon>Arthropoda</taxon>
        <taxon>Hexapoda</taxon>
        <taxon>Insecta</taxon>
        <taxon>Pterygota</taxon>
        <taxon>Neoptera</taxon>
        <taxon>Endopterygota</taxon>
        <taxon>Diptera</taxon>
        <taxon>Nematocera</taxon>
        <taxon>Culicoidea</taxon>
        <taxon>Culicidae</taxon>
        <taxon>Culicinae</taxon>
        <taxon>Culicini</taxon>
        <taxon>Culex</taxon>
        <taxon>Culex</taxon>
    </lineage>
</organism>